<protein>
    <recommendedName>
        <fullName evidence="1">N-acetyltransferase domain-containing protein</fullName>
    </recommendedName>
</protein>
<name>V2TRG1_9GAMM</name>
<dbReference type="Pfam" id="PF13508">
    <property type="entry name" value="Acetyltransf_7"/>
    <property type="match status" value="1"/>
</dbReference>
<evidence type="ECO:0000259" key="1">
    <source>
        <dbReference type="Pfam" id="PF13508"/>
    </source>
</evidence>
<proteinExistence type="predicted"/>
<dbReference type="eggNOG" id="COG0456">
    <property type="taxonomic scope" value="Bacteria"/>
</dbReference>
<dbReference type="GO" id="GO:0016747">
    <property type="term" value="F:acyltransferase activity, transferring groups other than amino-acyl groups"/>
    <property type="evidence" value="ECO:0007669"/>
    <property type="project" value="InterPro"/>
</dbReference>
<dbReference type="EMBL" id="AYER01000006">
    <property type="protein sequence ID" value="ESK38655.1"/>
    <property type="molecule type" value="Genomic_DNA"/>
</dbReference>
<dbReference type="HOGENOM" id="CLU_1954869_0_0_6"/>
<dbReference type="SUPFAM" id="SSF55729">
    <property type="entry name" value="Acyl-CoA N-acyltransferases (Nat)"/>
    <property type="match status" value="1"/>
</dbReference>
<dbReference type="Gene3D" id="3.40.630.30">
    <property type="match status" value="1"/>
</dbReference>
<dbReference type="AlphaFoldDB" id="V2TRG1"/>
<evidence type="ECO:0000313" key="3">
    <source>
        <dbReference type="Proteomes" id="UP000023785"/>
    </source>
</evidence>
<dbReference type="OrthoDB" id="5736859at2"/>
<dbReference type="InterPro" id="IPR016181">
    <property type="entry name" value="Acyl_CoA_acyltransferase"/>
</dbReference>
<accession>V2TRG1</accession>
<dbReference type="CDD" id="cd04301">
    <property type="entry name" value="NAT_SF"/>
    <property type="match status" value="1"/>
</dbReference>
<comment type="caution">
    <text evidence="2">The sequence shown here is derived from an EMBL/GenBank/DDBJ whole genome shotgun (WGS) entry which is preliminary data.</text>
</comment>
<evidence type="ECO:0000313" key="2">
    <source>
        <dbReference type="EMBL" id="ESK38655.1"/>
    </source>
</evidence>
<dbReference type="RefSeq" id="WP_023273094.1">
    <property type="nucleotide sequence ID" value="NZ_KI530723.1"/>
</dbReference>
<dbReference type="InterPro" id="IPR000182">
    <property type="entry name" value="GNAT_dom"/>
</dbReference>
<gene>
    <name evidence="2" type="ORF">P256_01471</name>
</gene>
<reference evidence="2 3" key="1">
    <citation type="submission" date="2013-10" db="EMBL/GenBank/DDBJ databases">
        <title>The Genome Sequence of Acinetobacter nectaris CIP 110549.</title>
        <authorList>
            <consortium name="The Broad Institute Genomics Platform"/>
            <consortium name="The Broad Institute Genome Sequencing Center for Infectious Disease"/>
            <person name="Cerqueira G."/>
            <person name="Feldgarden M."/>
            <person name="Courvalin P."/>
            <person name="Grillot-Courvalin C."/>
            <person name="Clermont D."/>
            <person name="Rocha E."/>
            <person name="Yoon E.-J."/>
            <person name="Nemec A."/>
            <person name="Young S.K."/>
            <person name="Zeng Q."/>
            <person name="Gargeya S."/>
            <person name="Fitzgerald M."/>
            <person name="Abouelleil A."/>
            <person name="Alvarado L."/>
            <person name="Berlin A.M."/>
            <person name="Chapman S.B."/>
            <person name="Gainer-Dewar J."/>
            <person name="Goldberg J."/>
            <person name="Gnerre S."/>
            <person name="Griggs A."/>
            <person name="Gujja S."/>
            <person name="Hansen M."/>
            <person name="Howarth C."/>
            <person name="Imamovic A."/>
            <person name="Ireland A."/>
            <person name="Larimer J."/>
            <person name="McCowan C."/>
            <person name="Murphy C."/>
            <person name="Pearson M."/>
            <person name="Poon T.W."/>
            <person name="Priest M."/>
            <person name="Roberts A."/>
            <person name="Saif S."/>
            <person name="Shea T."/>
            <person name="Sykes S."/>
            <person name="Wortman J."/>
            <person name="Nusbaum C."/>
            <person name="Birren B."/>
        </authorList>
    </citation>
    <scope>NUCLEOTIDE SEQUENCE [LARGE SCALE GENOMIC DNA]</scope>
    <source>
        <strain evidence="2 3">CIP 110549</strain>
    </source>
</reference>
<keyword evidence="3" id="KW-1185">Reference proteome</keyword>
<dbReference type="PATRIC" id="fig|1392540.3.peg.1423"/>
<sequence>MPITIHAYSSLENKEIEAQLERLYMTSPEFMSGLDAVEQLKEAIGDQTLLYTAEFNTKIIASIWCFRNIESAKVESKLQYIVVHPSNRGRGIAQRLISEVCRMERLDNKATIFIPGCSAIHKILQRLD</sequence>
<organism evidence="2 3">
    <name type="scientific">Acinetobacter nectaris CIP 110549</name>
    <dbReference type="NCBI Taxonomy" id="1392540"/>
    <lineage>
        <taxon>Bacteria</taxon>
        <taxon>Pseudomonadati</taxon>
        <taxon>Pseudomonadota</taxon>
        <taxon>Gammaproteobacteria</taxon>
        <taxon>Moraxellales</taxon>
        <taxon>Moraxellaceae</taxon>
        <taxon>Acinetobacter</taxon>
    </lineage>
</organism>
<dbReference type="Proteomes" id="UP000023785">
    <property type="component" value="Unassembled WGS sequence"/>
</dbReference>
<dbReference type="STRING" id="1392540.P256_01471"/>
<feature type="domain" description="N-acetyltransferase" evidence="1">
    <location>
        <begin position="49"/>
        <end position="105"/>
    </location>
</feature>